<name>A0A8H3I9U5_9LECA</name>
<feature type="chain" id="PRO_5034137326" description="WSC domain-containing protein" evidence="9">
    <location>
        <begin position="20"/>
        <end position="306"/>
    </location>
</feature>
<gene>
    <name evidence="11" type="ORF">HETSPECPRED_004212</name>
</gene>
<dbReference type="InterPro" id="IPR051836">
    <property type="entry name" value="Kremen_rcpt"/>
</dbReference>
<proteinExistence type="predicted"/>
<dbReference type="EMBL" id="CAJPDS010000025">
    <property type="protein sequence ID" value="CAF9920257.1"/>
    <property type="molecule type" value="Genomic_DNA"/>
</dbReference>
<dbReference type="InterPro" id="IPR002889">
    <property type="entry name" value="WSC_carb-bd"/>
</dbReference>
<keyword evidence="12" id="KW-1185">Reference proteome</keyword>
<feature type="compositionally biased region" description="Basic and acidic residues" evidence="7">
    <location>
        <begin position="243"/>
        <end position="252"/>
    </location>
</feature>
<evidence type="ECO:0000256" key="9">
    <source>
        <dbReference type="SAM" id="SignalP"/>
    </source>
</evidence>
<evidence type="ECO:0000256" key="4">
    <source>
        <dbReference type="ARBA" id="ARBA00022989"/>
    </source>
</evidence>
<feature type="compositionally biased region" description="Low complexity" evidence="7">
    <location>
        <begin position="130"/>
        <end position="154"/>
    </location>
</feature>
<dbReference type="Pfam" id="PF01822">
    <property type="entry name" value="WSC"/>
    <property type="match status" value="1"/>
</dbReference>
<evidence type="ECO:0000256" key="1">
    <source>
        <dbReference type="ARBA" id="ARBA00004167"/>
    </source>
</evidence>
<evidence type="ECO:0000256" key="3">
    <source>
        <dbReference type="ARBA" id="ARBA00022729"/>
    </source>
</evidence>
<dbReference type="PANTHER" id="PTHR24269:SF16">
    <property type="entry name" value="PROTEIN SLG1"/>
    <property type="match status" value="1"/>
</dbReference>
<sequence length="306" mass="31633">MRTVAAVLPLACLLSIAVAQDPAIATTGLKPYTYQGCFSSSKPLSDQGSWTYQSPGYCQGLCVKLQKAVMGTTSGSNCFCGDLLPVANSKVSDSKCNTPCFGYDKDNCGGSNLWSVYLTGTKNAVGNVQGSSGSSSSDSDSSSSTSSSAATTSTPKPKAAVPSDPSTTSDAPATIVTKGTTIIVTAPGQTTAKATAAVSTEKTSKGANTAGIAAGVVVGVAVICGIAGGLFFFLRRRKQRAEQADHSRHHENPFNTNNLPSSAASMSDSRLEPSVMMQRRQSDGSIADNQDYSRRILTVTNPDSRL</sequence>
<comment type="subcellular location">
    <subcellularLocation>
        <location evidence="1">Membrane</location>
        <topology evidence="1">Single-pass membrane protein</topology>
    </subcellularLocation>
</comment>
<feature type="domain" description="WSC" evidence="10">
    <location>
        <begin position="31"/>
        <end position="120"/>
    </location>
</feature>
<keyword evidence="3 9" id="KW-0732">Signal</keyword>
<keyword evidence="6" id="KW-0325">Glycoprotein</keyword>
<keyword evidence="4 8" id="KW-1133">Transmembrane helix</keyword>
<keyword evidence="2 8" id="KW-0812">Transmembrane</keyword>
<comment type="caution">
    <text evidence="11">The sequence shown here is derived from an EMBL/GenBank/DDBJ whole genome shotgun (WGS) entry which is preliminary data.</text>
</comment>
<feature type="region of interest" description="Disordered" evidence="7">
    <location>
        <begin position="128"/>
        <end position="173"/>
    </location>
</feature>
<accession>A0A8H3I9U5</accession>
<evidence type="ECO:0000256" key="5">
    <source>
        <dbReference type="ARBA" id="ARBA00023136"/>
    </source>
</evidence>
<dbReference type="SMART" id="SM00321">
    <property type="entry name" value="WSC"/>
    <property type="match status" value="1"/>
</dbReference>
<feature type="compositionally biased region" description="Polar residues" evidence="7">
    <location>
        <begin position="253"/>
        <end position="268"/>
    </location>
</feature>
<evidence type="ECO:0000256" key="7">
    <source>
        <dbReference type="SAM" id="MobiDB-lite"/>
    </source>
</evidence>
<evidence type="ECO:0000256" key="8">
    <source>
        <dbReference type="SAM" id="Phobius"/>
    </source>
</evidence>
<dbReference type="Proteomes" id="UP000664521">
    <property type="component" value="Unassembled WGS sequence"/>
</dbReference>
<dbReference type="OrthoDB" id="2019572at2759"/>
<dbReference type="AlphaFoldDB" id="A0A8H3I9U5"/>
<protein>
    <recommendedName>
        <fullName evidence="10">WSC domain-containing protein</fullName>
    </recommendedName>
</protein>
<reference evidence="11" key="1">
    <citation type="submission" date="2021-03" db="EMBL/GenBank/DDBJ databases">
        <authorList>
            <person name="Tagirdzhanova G."/>
        </authorList>
    </citation>
    <scope>NUCLEOTIDE SEQUENCE</scope>
</reference>
<dbReference type="PROSITE" id="PS51212">
    <property type="entry name" value="WSC"/>
    <property type="match status" value="1"/>
</dbReference>
<keyword evidence="5 8" id="KW-0472">Membrane</keyword>
<evidence type="ECO:0000259" key="10">
    <source>
        <dbReference type="PROSITE" id="PS51212"/>
    </source>
</evidence>
<evidence type="ECO:0000313" key="12">
    <source>
        <dbReference type="Proteomes" id="UP000664521"/>
    </source>
</evidence>
<dbReference type="PANTHER" id="PTHR24269">
    <property type="entry name" value="KREMEN PROTEIN"/>
    <property type="match status" value="1"/>
</dbReference>
<organism evidence="11 12">
    <name type="scientific">Heterodermia speciosa</name>
    <dbReference type="NCBI Taxonomy" id="116794"/>
    <lineage>
        <taxon>Eukaryota</taxon>
        <taxon>Fungi</taxon>
        <taxon>Dikarya</taxon>
        <taxon>Ascomycota</taxon>
        <taxon>Pezizomycotina</taxon>
        <taxon>Lecanoromycetes</taxon>
        <taxon>OSLEUM clade</taxon>
        <taxon>Lecanoromycetidae</taxon>
        <taxon>Caliciales</taxon>
        <taxon>Physciaceae</taxon>
        <taxon>Heterodermia</taxon>
    </lineage>
</organism>
<feature type="region of interest" description="Disordered" evidence="7">
    <location>
        <begin position="243"/>
        <end position="306"/>
    </location>
</feature>
<evidence type="ECO:0000256" key="2">
    <source>
        <dbReference type="ARBA" id="ARBA00022692"/>
    </source>
</evidence>
<feature type="transmembrane region" description="Helical" evidence="8">
    <location>
        <begin position="212"/>
        <end position="234"/>
    </location>
</feature>
<evidence type="ECO:0000313" key="11">
    <source>
        <dbReference type="EMBL" id="CAF9920257.1"/>
    </source>
</evidence>
<feature type="signal peptide" evidence="9">
    <location>
        <begin position="1"/>
        <end position="19"/>
    </location>
</feature>
<evidence type="ECO:0000256" key="6">
    <source>
        <dbReference type="ARBA" id="ARBA00023180"/>
    </source>
</evidence>
<dbReference type="GO" id="GO:0005886">
    <property type="term" value="C:plasma membrane"/>
    <property type="evidence" value="ECO:0007669"/>
    <property type="project" value="TreeGrafter"/>
</dbReference>